<keyword evidence="1" id="KW-1133">Transmembrane helix</keyword>
<feature type="transmembrane region" description="Helical" evidence="1">
    <location>
        <begin position="12"/>
        <end position="34"/>
    </location>
</feature>
<sequence>MLVWFAAKNGKRFWLFPLAILLHLFVDAVAVILSGAGVNVWIIEGAVYVIAIALVFLAVAVWKKNHTSQAKEMPAEAATAETIAELAEEAEDAAVETAEVVAETVEETAETVTETLV</sequence>
<keyword evidence="1" id="KW-0472">Membrane</keyword>
<evidence type="ECO:0000313" key="2">
    <source>
        <dbReference type="EMBL" id="MPN64956.1"/>
    </source>
</evidence>
<reference evidence="2" key="1">
    <citation type="submission" date="2019-08" db="EMBL/GenBank/DDBJ databases">
        <authorList>
            <person name="Kucharzyk K."/>
            <person name="Murdoch R.W."/>
            <person name="Higgins S."/>
            <person name="Loffler F."/>
        </authorList>
    </citation>
    <scope>NUCLEOTIDE SEQUENCE</scope>
</reference>
<dbReference type="EMBL" id="VSSQ01146598">
    <property type="protein sequence ID" value="MPN64956.1"/>
    <property type="molecule type" value="Genomic_DNA"/>
</dbReference>
<protein>
    <recommendedName>
        <fullName evidence="3">YhfC family intramembrane metalloprotease</fullName>
    </recommendedName>
</protein>
<gene>
    <name evidence="2" type="ORF">SDC9_212735</name>
</gene>
<evidence type="ECO:0008006" key="3">
    <source>
        <dbReference type="Google" id="ProtNLM"/>
    </source>
</evidence>
<dbReference type="AlphaFoldDB" id="A0A645JNK1"/>
<proteinExistence type="predicted"/>
<comment type="caution">
    <text evidence="2">The sequence shown here is derived from an EMBL/GenBank/DDBJ whole genome shotgun (WGS) entry which is preliminary data.</text>
</comment>
<keyword evidence="1" id="KW-0812">Transmembrane</keyword>
<feature type="transmembrane region" description="Helical" evidence="1">
    <location>
        <begin position="40"/>
        <end position="62"/>
    </location>
</feature>
<evidence type="ECO:0000256" key="1">
    <source>
        <dbReference type="SAM" id="Phobius"/>
    </source>
</evidence>
<accession>A0A645JNK1</accession>
<organism evidence="2">
    <name type="scientific">bioreactor metagenome</name>
    <dbReference type="NCBI Taxonomy" id="1076179"/>
    <lineage>
        <taxon>unclassified sequences</taxon>
        <taxon>metagenomes</taxon>
        <taxon>ecological metagenomes</taxon>
    </lineage>
</organism>
<name>A0A645JNK1_9ZZZZ</name>